<feature type="compositionally biased region" description="Basic and acidic residues" evidence="4">
    <location>
        <begin position="578"/>
        <end position="602"/>
    </location>
</feature>
<dbReference type="OrthoDB" id="6627079at2759"/>
<keyword evidence="3" id="KW-0862">Zinc</keyword>
<evidence type="ECO:0000256" key="2">
    <source>
        <dbReference type="ARBA" id="ARBA00022723"/>
    </source>
</evidence>
<dbReference type="InterPro" id="IPR036875">
    <property type="entry name" value="Znf_CCHC_sf"/>
</dbReference>
<organism evidence="6 7">
    <name type="scientific">Trichogramma brassicae</name>
    <dbReference type="NCBI Taxonomy" id="86971"/>
    <lineage>
        <taxon>Eukaryota</taxon>
        <taxon>Metazoa</taxon>
        <taxon>Ecdysozoa</taxon>
        <taxon>Arthropoda</taxon>
        <taxon>Hexapoda</taxon>
        <taxon>Insecta</taxon>
        <taxon>Pterygota</taxon>
        <taxon>Neoptera</taxon>
        <taxon>Endopterygota</taxon>
        <taxon>Hymenoptera</taxon>
        <taxon>Apocrita</taxon>
        <taxon>Proctotrupomorpha</taxon>
        <taxon>Chalcidoidea</taxon>
        <taxon>Trichogrammatidae</taxon>
        <taxon>Trichogramma</taxon>
    </lineage>
</organism>
<feature type="region of interest" description="Disordered" evidence="4">
    <location>
        <begin position="559"/>
        <end position="602"/>
    </location>
</feature>
<evidence type="ECO:0000256" key="3">
    <source>
        <dbReference type="PROSITE-ProRule" id="PRU00047"/>
    </source>
</evidence>
<feature type="compositionally biased region" description="Polar residues" evidence="4">
    <location>
        <begin position="561"/>
        <end position="577"/>
    </location>
</feature>
<evidence type="ECO:0000256" key="1">
    <source>
        <dbReference type="ARBA" id="ARBA00001968"/>
    </source>
</evidence>
<evidence type="ECO:0000313" key="6">
    <source>
        <dbReference type="EMBL" id="CAB0035058.1"/>
    </source>
</evidence>
<gene>
    <name evidence="6" type="ORF">TBRA_LOCUS6956</name>
</gene>
<dbReference type="InterPro" id="IPR001878">
    <property type="entry name" value="Znf_CCHC"/>
</dbReference>
<dbReference type="EMBL" id="CADCXV010000769">
    <property type="protein sequence ID" value="CAB0035058.1"/>
    <property type="molecule type" value="Genomic_DNA"/>
</dbReference>
<dbReference type="SMART" id="SM00343">
    <property type="entry name" value="ZnF_C2HC"/>
    <property type="match status" value="2"/>
</dbReference>
<reference evidence="6 7" key="1">
    <citation type="submission" date="2020-02" db="EMBL/GenBank/DDBJ databases">
        <authorList>
            <person name="Ferguson B K."/>
        </authorList>
    </citation>
    <scope>NUCLEOTIDE SEQUENCE [LARGE SCALE GENOMIC DNA]</scope>
</reference>
<dbReference type="PROSITE" id="PS50158">
    <property type="entry name" value="ZF_CCHC"/>
    <property type="match status" value="1"/>
</dbReference>
<dbReference type="GO" id="GO:0003676">
    <property type="term" value="F:nucleic acid binding"/>
    <property type="evidence" value="ECO:0007669"/>
    <property type="project" value="InterPro"/>
</dbReference>
<dbReference type="Gene3D" id="4.10.60.10">
    <property type="entry name" value="Zinc finger, CCHC-type"/>
    <property type="match status" value="1"/>
</dbReference>
<dbReference type="GO" id="GO:0008270">
    <property type="term" value="F:zinc ion binding"/>
    <property type="evidence" value="ECO:0007669"/>
    <property type="project" value="UniProtKB-KW"/>
</dbReference>
<keyword evidence="7" id="KW-1185">Reference proteome</keyword>
<feature type="region of interest" description="Disordered" evidence="4">
    <location>
        <begin position="270"/>
        <end position="328"/>
    </location>
</feature>
<dbReference type="AlphaFoldDB" id="A0A6H5IDN1"/>
<feature type="domain" description="CCHC-type" evidence="5">
    <location>
        <begin position="604"/>
        <end position="620"/>
    </location>
</feature>
<evidence type="ECO:0000313" key="7">
    <source>
        <dbReference type="Proteomes" id="UP000479190"/>
    </source>
</evidence>
<evidence type="ECO:0000259" key="5">
    <source>
        <dbReference type="PROSITE" id="PS50158"/>
    </source>
</evidence>
<comment type="cofactor">
    <cofactor evidence="1">
        <name>a divalent metal cation</name>
        <dbReference type="ChEBI" id="CHEBI:60240"/>
    </cofactor>
</comment>
<protein>
    <recommendedName>
        <fullName evidence="5">CCHC-type domain-containing protein</fullName>
    </recommendedName>
</protein>
<keyword evidence="2" id="KW-0479">Metal-binding</keyword>
<proteinExistence type="predicted"/>
<dbReference type="Proteomes" id="UP000479190">
    <property type="component" value="Unassembled WGS sequence"/>
</dbReference>
<dbReference type="Pfam" id="PF00098">
    <property type="entry name" value="zf-CCHC"/>
    <property type="match status" value="1"/>
</dbReference>
<dbReference type="SUPFAM" id="SSF57756">
    <property type="entry name" value="Retrovirus zinc finger-like domains"/>
    <property type="match status" value="1"/>
</dbReference>
<evidence type="ECO:0000256" key="4">
    <source>
        <dbReference type="SAM" id="MobiDB-lite"/>
    </source>
</evidence>
<sequence length="655" mass="75626">MDLNQFNKIALNQYPEVVKAVDLHANKEFATTAVKIVKTHQYGNKIVIELVYDNNEIHPREVYICVIGYLKMDPFSRVCHCKLDSEKNVGTHWVAYRKSGFKVIYFDSFGDLPPPRELMNVHHDFLCGPPGGETVKLKIPTPKKLPWSEVKLSYYFIGDGAYPLREYLMKPIRGQRLTKKENNYNFRVSRARCVVENTFGRISKKWEILQTTIQQKPENVEKVIKGICILNNILMDKQDKTLTNYAEYVEDEEVQEEIQRQYASQHFQHRCLAQKGRGQSSRQTSRTDRRPGSGANSDMSLDASTSTSPGQTPRYQPPPLRVDNASGDSRTLKTLVITMIEENRRRDQQRDAMIERLFMQLSMNTTAPRAGENTAPAATAEAPVQSYQVMPDLTKNIENFTGDESPAEAREWISNIQSMLLLHHWPEEFALETARMHLVRGARDWFSARRRLVDTWPKFQEAFQTTYVRQDTMVCRWKRMTECAQKKDESLQQYFHNKVKLCADLRLNTQETKEQVLVGLWSKDLFNAMSARSHADVDALLHDMLDYEYRVGQRQERIRSVNASANPRGQQSGVETKSNGDKSSRNANERPQRQPSRNEKGEPRCFNCQAYGHFSKDCREPRKEPYCVGCRTAGHYEKDCQNAVNEISNGREEAR</sequence>
<name>A0A6H5IDN1_9HYME</name>
<keyword evidence="3" id="KW-0863">Zinc-finger</keyword>
<dbReference type="Pfam" id="PF13359">
    <property type="entry name" value="DDE_Tnp_4"/>
    <property type="match status" value="1"/>
</dbReference>
<feature type="compositionally biased region" description="Polar residues" evidence="4">
    <location>
        <begin position="294"/>
        <end position="314"/>
    </location>
</feature>
<accession>A0A6H5IDN1</accession>
<dbReference type="InterPro" id="IPR027806">
    <property type="entry name" value="HARBI1_dom"/>
</dbReference>